<dbReference type="InterPro" id="IPR013046">
    <property type="entry name" value="GpV/Gp45"/>
</dbReference>
<sequence length="141" mass="15565">MDISVLKNLIRVGLVSSVYPERATVRVMFSDKDDGGKPLISKELAVLNRGSKNRKDYWLPDVDEQVVCLFLPNSNGRGVSEGWVLGTCFSKPDAPQSSSVDIRRVDFGDGSYVEHNRRTGNITIHATGNITITGAHIYLNE</sequence>
<dbReference type="EMBL" id="BK015710">
    <property type="protein sequence ID" value="DAE21229.1"/>
    <property type="molecule type" value="Genomic_DNA"/>
</dbReference>
<accession>A0A8S5QR70</accession>
<evidence type="ECO:0000313" key="1">
    <source>
        <dbReference type="EMBL" id="DAE21229.1"/>
    </source>
</evidence>
<name>A0A8S5QR70_9CAUD</name>
<dbReference type="InterPro" id="IPR037026">
    <property type="entry name" value="Vgr_OB-fold_dom_sf"/>
</dbReference>
<organism evidence="1">
    <name type="scientific">Caudovirales sp. ctkvU4</name>
    <dbReference type="NCBI Taxonomy" id="2826783"/>
    <lineage>
        <taxon>Viruses</taxon>
        <taxon>Duplodnaviria</taxon>
        <taxon>Heunggongvirae</taxon>
        <taxon>Uroviricota</taxon>
        <taxon>Caudoviricetes</taxon>
    </lineage>
</organism>
<dbReference type="NCBIfam" id="TIGR01644">
    <property type="entry name" value="phage_P2_V"/>
    <property type="match status" value="1"/>
</dbReference>
<proteinExistence type="predicted"/>
<protein>
    <submittedName>
        <fullName evidence="1">Baseplate assembly protein</fullName>
    </submittedName>
</protein>
<dbReference type="Gene3D" id="2.40.50.230">
    <property type="entry name" value="Gp5 N-terminal domain"/>
    <property type="match status" value="1"/>
</dbReference>
<reference evidence="1" key="1">
    <citation type="journal article" date="2021" name="Proc. Natl. Acad. Sci. U.S.A.">
        <title>A Catalog of Tens of Thousands of Viruses from Human Metagenomes Reveals Hidden Associations with Chronic Diseases.</title>
        <authorList>
            <person name="Tisza M.J."/>
            <person name="Buck C.B."/>
        </authorList>
    </citation>
    <scope>NUCLEOTIDE SEQUENCE</scope>
    <source>
        <strain evidence="1">CtkvU4</strain>
    </source>
</reference>